<gene>
    <name evidence="2" type="ORF">DILT_LOCUS18910</name>
</gene>
<name>A0A3P7NPW6_DIBLA</name>
<reference evidence="2 3" key="1">
    <citation type="submission" date="2018-11" db="EMBL/GenBank/DDBJ databases">
        <authorList>
            <consortium name="Pathogen Informatics"/>
        </authorList>
    </citation>
    <scope>NUCLEOTIDE SEQUENCE [LARGE SCALE GENOMIC DNA]</scope>
</reference>
<evidence type="ECO:0000313" key="2">
    <source>
        <dbReference type="EMBL" id="VDN42800.1"/>
    </source>
</evidence>
<keyword evidence="3" id="KW-1185">Reference proteome</keyword>
<evidence type="ECO:0000313" key="3">
    <source>
        <dbReference type="Proteomes" id="UP000281553"/>
    </source>
</evidence>
<accession>A0A3P7NPW6</accession>
<organism evidence="2 3">
    <name type="scientific">Dibothriocephalus latus</name>
    <name type="common">Fish tapeworm</name>
    <name type="synonym">Diphyllobothrium latum</name>
    <dbReference type="NCBI Taxonomy" id="60516"/>
    <lineage>
        <taxon>Eukaryota</taxon>
        <taxon>Metazoa</taxon>
        <taxon>Spiralia</taxon>
        <taxon>Lophotrochozoa</taxon>
        <taxon>Platyhelminthes</taxon>
        <taxon>Cestoda</taxon>
        <taxon>Eucestoda</taxon>
        <taxon>Diphyllobothriidea</taxon>
        <taxon>Diphyllobothriidae</taxon>
        <taxon>Dibothriocephalus</taxon>
    </lineage>
</organism>
<feature type="coiled-coil region" evidence="1">
    <location>
        <begin position="29"/>
        <end position="63"/>
    </location>
</feature>
<keyword evidence="1" id="KW-0175">Coiled coil</keyword>
<protein>
    <submittedName>
        <fullName evidence="2">Uncharacterized protein</fullName>
    </submittedName>
</protein>
<dbReference type="EMBL" id="UYRU01105749">
    <property type="protein sequence ID" value="VDN42800.1"/>
    <property type="molecule type" value="Genomic_DNA"/>
</dbReference>
<dbReference type="Proteomes" id="UP000281553">
    <property type="component" value="Unassembled WGS sequence"/>
</dbReference>
<dbReference type="AlphaFoldDB" id="A0A3P7NPW6"/>
<sequence>MMLTRKATLDDKKLSVLSPGLQAKFDAIKKQHAEEKKKLEEKRRILAEEMAAFERRKQLAEQAKQGNLTMKKKK</sequence>
<evidence type="ECO:0000256" key="1">
    <source>
        <dbReference type="SAM" id="Coils"/>
    </source>
</evidence>
<proteinExistence type="predicted"/>